<protein>
    <submittedName>
        <fullName evidence="1">Uncharacterized protein</fullName>
    </submittedName>
</protein>
<evidence type="ECO:0000313" key="1">
    <source>
        <dbReference type="EMBL" id="SDC28469.1"/>
    </source>
</evidence>
<dbReference type="STRING" id="1640674.SAMN05216323_102421"/>
<keyword evidence="2" id="KW-1185">Reference proteome</keyword>
<dbReference type="EMBL" id="FMYP01000024">
    <property type="protein sequence ID" value="SDC28469.1"/>
    <property type="molecule type" value="Genomic_DNA"/>
</dbReference>
<sequence length="48" mass="5491">MEFSPIGMIRGSKNQSINQSINNMLCEAGKQICLWHPEIIHYNGKVME</sequence>
<gene>
    <name evidence="1" type="ORF">SAMN05216323_102421</name>
</gene>
<evidence type="ECO:0000313" key="2">
    <source>
        <dbReference type="Proteomes" id="UP000199452"/>
    </source>
</evidence>
<dbReference type="Proteomes" id="UP000199452">
    <property type="component" value="Unassembled WGS sequence"/>
</dbReference>
<accession>A0A1G6KBK9</accession>
<organism evidence="1 2">
    <name type="scientific">Williamwhitmania taraxaci</name>
    <dbReference type="NCBI Taxonomy" id="1640674"/>
    <lineage>
        <taxon>Bacteria</taxon>
        <taxon>Pseudomonadati</taxon>
        <taxon>Bacteroidota</taxon>
        <taxon>Bacteroidia</taxon>
        <taxon>Bacteroidales</taxon>
        <taxon>Williamwhitmaniaceae</taxon>
        <taxon>Williamwhitmania</taxon>
    </lineage>
</organism>
<dbReference type="AlphaFoldDB" id="A0A1G6KBK9"/>
<name>A0A1G6KBK9_9BACT</name>
<proteinExistence type="predicted"/>
<reference evidence="1 2" key="1">
    <citation type="submission" date="2016-09" db="EMBL/GenBank/DDBJ databases">
        <authorList>
            <person name="Capua I."/>
            <person name="De Benedictis P."/>
            <person name="Joannis T."/>
            <person name="Lombin L.H."/>
            <person name="Cattoli G."/>
        </authorList>
    </citation>
    <scope>NUCLEOTIDE SEQUENCE [LARGE SCALE GENOMIC DNA]</scope>
    <source>
        <strain evidence="1 2">A7P-90m</strain>
    </source>
</reference>